<feature type="transmembrane region" description="Helical" evidence="8">
    <location>
        <begin position="25"/>
        <end position="46"/>
    </location>
</feature>
<gene>
    <name evidence="10" type="ORF">A35E_00393</name>
</gene>
<name>J3YTB5_9ENTR</name>
<dbReference type="PROSITE" id="PS51779">
    <property type="entry name" value="POTRA"/>
    <property type="match status" value="1"/>
</dbReference>
<dbReference type="InterPro" id="IPR013685">
    <property type="entry name" value="POTRA_FtsQ_type"/>
</dbReference>
<dbReference type="RefSeq" id="WP_014888985.1">
    <property type="nucleotide sequence ID" value="NC_018420.1"/>
</dbReference>
<keyword evidence="6 8" id="KW-0472">Membrane</keyword>
<organism evidence="10 11">
    <name type="scientific">secondary endosymbiont of Heteropsylla cubana</name>
    <dbReference type="NCBI Taxonomy" id="134287"/>
    <lineage>
        <taxon>Bacteria</taxon>
        <taxon>Pseudomonadati</taxon>
        <taxon>Pseudomonadota</taxon>
        <taxon>Gammaproteobacteria</taxon>
        <taxon>Enterobacterales</taxon>
        <taxon>Enterobacteriaceae</taxon>
        <taxon>aphid secondary symbionts</taxon>
    </lineage>
</organism>
<dbReference type="Pfam" id="PF08478">
    <property type="entry name" value="POTRA_1"/>
    <property type="match status" value="1"/>
</dbReference>
<dbReference type="HOGENOM" id="CLU_064041_2_1_6"/>
<dbReference type="AlphaFoldDB" id="J3YTB5"/>
<evidence type="ECO:0000259" key="9">
    <source>
        <dbReference type="PROSITE" id="PS51779"/>
    </source>
</evidence>
<keyword evidence="3 10" id="KW-0132">Cell division</keyword>
<feature type="domain" description="POTRA" evidence="9">
    <location>
        <begin position="55"/>
        <end position="125"/>
    </location>
</feature>
<evidence type="ECO:0000256" key="6">
    <source>
        <dbReference type="ARBA" id="ARBA00023136"/>
    </source>
</evidence>
<dbReference type="GO" id="GO:0090529">
    <property type="term" value="P:cell septum assembly"/>
    <property type="evidence" value="ECO:0007669"/>
    <property type="project" value="InterPro"/>
</dbReference>
<dbReference type="PANTHER" id="PTHR35851:SF1">
    <property type="entry name" value="CELL DIVISION PROTEIN FTSQ"/>
    <property type="match status" value="1"/>
</dbReference>
<proteinExistence type="predicted"/>
<evidence type="ECO:0000256" key="5">
    <source>
        <dbReference type="ARBA" id="ARBA00022989"/>
    </source>
</evidence>
<evidence type="ECO:0000313" key="11">
    <source>
        <dbReference type="Proteomes" id="UP000003937"/>
    </source>
</evidence>
<keyword evidence="2" id="KW-1003">Cell membrane</keyword>
<evidence type="ECO:0000256" key="4">
    <source>
        <dbReference type="ARBA" id="ARBA00022692"/>
    </source>
</evidence>
<evidence type="ECO:0000256" key="7">
    <source>
        <dbReference type="ARBA" id="ARBA00023306"/>
    </source>
</evidence>
<dbReference type="EMBL" id="CP003547">
    <property type="protein sequence ID" value="AFP85688.1"/>
    <property type="molecule type" value="Genomic_DNA"/>
</dbReference>
<dbReference type="GO" id="GO:0016020">
    <property type="term" value="C:membrane"/>
    <property type="evidence" value="ECO:0007669"/>
    <property type="project" value="UniProtKB-SubCell"/>
</dbReference>
<dbReference type="PATRIC" id="fig|134287.3.peg.372"/>
<evidence type="ECO:0000256" key="2">
    <source>
        <dbReference type="ARBA" id="ARBA00022475"/>
    </source>
</evidence>
<dbReference type="InterPro" id="IPR026579">
    <property type="entry name" value="FtsQ"/>
</dbReference>
<protein>
    <submittedName>
        <fullName evidence="10">Cell division septal protein</fullName>
    </submittedName>
</protein>
<evidence type="ECO:0000256" key="8">
    <source>
        <dbReference type="SAM" id="Phobius"/>
    </source>
</evidence>
<evidence type="ECO:0000256" key="3">
    <source>
        <dbReference type="ARBA" id="ARBA00022618"/>
    </source>
</evidence>
<sequence>MSQEVINTYQNSNIENNTPSNTSHVIGIVLLIILTINIIIKGWVCLEWMKNDDHLGLPKLIITEESFYTTKNDIHQAILTLGKPDNFISQNLNQIDEQIKYIPWIKQVNISKKWPNELKIHLVEYMPICRWSDKYLLD</sequence>
<keyword evidence="11" id="KW-1185">Reference proteome</keyword>
<comment type="subcellular location">
    <subcellularLocation>
        <location evidence="1">Membrane</location>
    </subcellularLocation>
</comment>
<reference evidence="10 11" key="1">
    <citation type="journal article" date="2012" name="Mol. Biol. Evol.">
        <title>Genome reduction and co-evolution between the primary and secondary bacterial symbionts of psyllids.</title>
        <authorList>
            <person name="Sloan D.B."/>
            <person name="Moran N.A."/>
        </authorList>
    </citation>
    <scope>NUCLEOTIDE SEQUENCE [LARGE SCALE GENOMIC DNA]</scope>
    <source>
        <strain evidence="10">Hcub_S</strain>
    </source>
</reference>
<dbReference type="InterPro" id="IPR034746">
    <property type="entry name" value="POTRA"/>
</dbReference>
<keyword evidence="7" id="KW-0131">Cell cycle</keyword>
<dbReference type="Proteomes" id="UP000003937">
    <property type="component" value="Chromosome"/>
</dbReference>
<dbReference type="PANTHER" id="PTHR35851">
    <property type="entry name" value="CELL DIVISION PROTEIN FTSQ"/>
    <property type="match status" value="1"/>
</dbReference>
<dbReference type="OrthoDB" id="9790370at2"/>
<dbReference type="STRING" id="134287.A35E_00393"/>
<accession>J3YTB5</accession>
<evidence type="ECO:0000256" key="1">
    <source>
        <dbReference type="ARBA" id="ARBA00004370"/>
    </source>
</evidence>
<dbReference type="KEGG" id="sehc:A35E_00393"/>
<dbReference type="Gene3D" id="3.10.20.310">
    <property type="entry name" value="membrane protein fhac"/>
    <property type="match status" value="1"/>
</dbReference>
<keyword evidence="5 8" id="KW-1133">Transmembrane helix</keyword>
<keyword evidence="4 8" id="KW-0812">Transmembrane</keyword>
<evidence type="ECO:0000313" key="10">
    <source>
        <dbReference type="EMBL" id="AFP85688.1"/>
    </source>
</evidence>